<organism evidence="2 3">
    <name type="scientific">Nitratireductor basaltis</name>
    <dbReference type="NCBI Taxonomy" id="472175"/>
    <lineage>
        <taxon>Bacteria</taxon>
        <taxon>Pseudomonadati</taxon>
        <taxon>Pseudomonadota</taxon>
        <taxon>Alphaproteobacteria</taxon>
        <taxon>Hyphomicrobiales</taxon>
        <taxon>Phyllobacteriaceae</taxon>
        <taxon>Nitratireductor</taxon>
    </lineage>
</organism>
<feature type="region of interest" description="Disordered" evidence="1">
    <location>
        <begin position="95"/>
        <end position="117"/>
    </location>
</feature>
<evidence type="ECO:0000313" key="2">
    <source>
        <dbReference type="EMBL" id="KFB11056.1"/>
    </source>
</evidence>
<evidence type="ECO:0000313" key="3">
    <source>
        <dbReference type="Proteomes" id="UP000053675"/>
    </source>
</evidence>
<dbReference type="AlphaFoldDB" id="A0A084UDM0"/>
<accession>A0A084UDM0</accession>
<gene>
    <name evidence="2" type="ORF">EL18_02098</name>
</gene>
<evidence type="ECO:0000256" key="1">
    <source>
        <dbReference type="SAM" id="MobiDB-lite"/>
    </source>
</evidence>
<sequence>MNSLIAICGGKPERREAAKTRTGISASLHKRAEGIARILNLFGPLFWDARNPTPTTRAHVKLFQEPFRVRRVVNHCCRPFLAAVSDDWKRSGLEFHDDGKPEARPRNFTARAGNHAC</sequence>
<reference evidence="2 3" key="1">
    <citation type="submission" date="2014-05" db="EMBL/GenBank/DDBJ databases">
        <title>Draft Genome Sequence of Nitratireductor basaltis Strain UMTGB225, A Marine Bacterium Isolated from Green Barrel Tunicate.</title>
        <authorList>
            <person name="Gan H.Y."/>
        </authorList>
    </citation>
    <scope>NUCLEOTIDE SEQUENCE [LARGE SCALE GENOMIC DNA]</scope>
    <source>
        <strain evidence="2 3">UMTGB225</strain>
    </source>
</reference>
<name>A0A084UDM0_9HYPH</name>
<protein>
    <submittedName>
        <fullName evidence="2">Uncharacterized protein</fullName>
    </submittedName>
</protein>
<feature type="compositionally biased region" description="Basic and acidic residues" evidence="1">
    <location>
        <begin position="95"/>
        <end position="105"/>
    </location>
</feature>
<dbReference type="Proteomes" id="UP000053675">
    <property type="component" value="Unassembled WGS sequence"/>
</dbReference>
<dbReference type="STRING" id="472175.EL18_02098"/>
<keyword evidence="3" id="KW-1185">Reference proteome</keyword>
<proteinExistence type="predicted"/>
<comment type="caution">
    <text evidence="2">The sequence shown here is derived from an EMBL/GenBank/DDBJ whole genome shotgun (WGS) entry which is preliminary data.</text>
</comment>
<dbReference type="EMBL" id="JMQM01000001">
    <property type="protein sequence ID" value="KFB11056.1"/>
    <property type="molecule type" value="Genomic_DNA"/>
</dbReference>